<accession>A0A0M3IE52</accession>
<organism evidence="2 3">
    <name type="scientific">Ascaris lumbricoides</name>
    <name type="common">Giant roundworm</name>
    <dbReference type="NCBI Taxonomy" id="6252"/>
    <lineage>
        <taxon>Eukaryota</taxon>
        <taxon>Metazoa</taxon>
        <taxon>Ecdysozoa</taxon>
        <taxon>Nematoda</taxon>
        <taxon>Chromadorea</taxon>
        <taxon>Rhabditida</taxon>
        <taxon>Spirurina</taxon>
        <taxon>Ascaridomorpha</taxon>
        <taxon>Ascaridoidea</taxon>
        <taxon>Ascarididae</taxon>
        <taxon>Ascaris</taxon>
    </lineage>
</organism>
<dbReference type="WBParaSite" id="ALUE_0001635101-mRNA-1">
    <property type="protein sequence ID" value="ALUE_0001635101-mRNA-1"/>
    <property type="gene ID" value="ALUE_0001635101"/>
</dbReference>
<dbReference type="AlphaFoldDB" id="A0A0M3IE52"/>
<sequence length="165" mass="18745">MNVMFFSMLLSIISLHGPVVVSIPSPRFIPLEPSRIYSSELKPSSSMMRRAHIFTQPGIPGVSYEPIGPPQIFYRRILRPVYVGPPISVEYFKRLPSVNAQIVTEDINVCMNVSVFFFLCFNSISIENSITNLANLFVMKRITNSYRHLNMAKNSLVFTPIESNK</sequence>
<keyword evidence="2" id="KW-1185">Reference proteome</keyword>
<protein>
    <submittedName>
        <fullName evidence="3">COesterase domain-containing protein</fullName>
    </submittedName>
</protein>
<dbReference type="Proteomes" id="UP000036681">
    <property type="component" value="Unplaced"/>
</dbReference>
<keyword evidence="1" id="KW-0732">Signal</keyword>
<feature type="chain" id="PRO_5005657111" evidence="1">
    <location>
        <begin position="23"/>
        <end position="165"/>
    </location>
</feature>
<name>A0A0M3IE52_ASCLU</name>
<evidence type="ECO:0000313" key="2">
    <source>
        <dbReference type="Proteomes" id="UP000036681"/>
    </source>
</evidence>
<feature type="signal peptide" evidence="1">
    <location>
        <begin position="1"/>
        <end position="22"/>
    </location>
</feature>
<reference evidence="3" key="1">
    <citation type="submission" date="2017-02" db="UniProtKB">
        <authorList>
            <consortium name="WormBaseParasite"/>
        </authorList>
    </citation>
    <scope>IDENTIFICATION</scope>
</reference>
<evidence type="ECO:0000256" key="1">
    <source>
        <dbReference type="SAM" id="SignalP"/>
    </source>
</evidence>
<proteinExistence type="predicted"/>
<evidence type="ECO:0000313" key="3">
    <source>
        <dbReference type="WBParaSite" id="ALUE_0001635101-mRNA-1"/>
    </source>
</evidence>